<accession>A0A835XS99</accession>
<evidence type="ECO:0000313" key="3">
    <source>
        <dbReference type="Proteomes" id="UP000612055"/>
    </source>
</evidence>
<organism evidence="2 3">
    <name type="scientific">Edaphochlamys debaryana</name>
    <dbReference type="NCBI Taxonomy" id="47281"/>
    <lineage>
        <taxon>Eukaryota</taxon>
        <taxon>Viridiplantae</taxon>
        <taxon>Chlorophyta</taxon>
        <taxon>core chlorophytes</taxon>
        <taxon>Chlorophyceae</taxon>
        <taxon>CS clade</taxon>
        <taxon>Chlamydomonadales</taxon>
        <taxon>Chlamydomonadales incertae sedis</taxon>
        <taxon>Edaphochlamys</taxon>
    </lineage>
</organism>
<dbReference type="GO" id="GO:0043022">
    <property type="term" value="F:ribosome binding"/>
    <property type="evidence" value="ECO:0007669"/>
    <property type="project" value="InterPro"/>
</dbReference>
<protein>
    <recommendedName>
        <fullName evidence="1">Translation initiation factor 5A C-terminal domain-containing protein</fullName>
    </recommendedName>
</protein>
<feature type="domain" description="Translation initiation factor 5A C-terminal" evidence="1">
    <location>
        <begin position="117"/>
        <end position="169"/>
    </location>
</feature>
<evidence type="ECO:0000313" key="2">
    <source>
        <dbReference type="EMBL" id="KAG2485104.1"/>
    </source>
</evidence>
<name>A0A835XS99_9CHLO</name>
<dbReference type="Pfam" id="PF01287">
    <property type="entry name" value="eIF-5a"/>
    <property type="match status" value="1"/>
</dbReference>
<dbReference type="InterPro" id="IPR020189">
    <property type="entry name" value="IF5A_C"/>
</dbReference>
<gene>
    <name evidence="2" type="ORF">HYH03_016095</name>
</gene>
<dbReference type="GO" id="GO:0003746">
    <property type="term" value="F:translation elongation factor activity"/>
    <property type="evidence" value="ECO:0007669"/>
    <property type="project" value="InterPro"/>
</dbReference>
<dbReference type="Proteomes" id="UP000612055">
    <property type="component" value="Unassembled WGS sequence"/>
</dbReference>
<dbReference type="EMBL" id="JAEHOE010000135">
    <property type="protein sequence ID" value="KAG2485104.1"/>
    <property type="molecule type" value="Genomic_DNA"/>
</dbReference>
<keyword evidence="3" id="KW-1185">Reference proteome</keyword>
<proteinExistence type="predicted"/>
<sequence>MDERCAQFQADAARPRDARTAKEVEKLRKFLFKNQEYRFTERAQTHLFGAVQAHISSHASLSEEEREPALLLVEDALKMPFTVFTTSHKKTFLKHLERLKPGGAGPAGAGAGAPQQQRQKWQVIDAGDSVLSVMTADGDTLDLDPGNSPADLVAKVRELFEAGSDVTVLLDEGGRGVAEVLG</sequence>
<dbReference type="OrthoDB" id="64113at2759"/>
<reference evidence="2" key="1">
    <citation type="journal article" date="2020" name="bioRxiv">
        <title>Comparative genomics of Chlamydomonas.</title>
        <authorList>
            <person name="Craig R.J."/>
            <person name="Hasan A.R."/>
            <person name="Ness R.W."/>
            <person name="Keightley P.D."/>
        </authorList>
    </citation>
    <scope>NUCLEOTIDE SEQUENCE</scope>
    <source>
        <strain evidence="2">CCAP 11/70</strain>
    </source>
</reference>
<comment type="caution">
    <text evidence="2">The sequence shown here is derived from an EMBL/GenBank/DDBJ whole genome shotgun (WGS) entry which is preliminary data.</text>
</comment>
<dbReference type="GO" id="GO:0045905">
    <property type="term" value="P:positive regulation of translational termination"/>
    <property type="evidence" value="ECO:0007669"/>
    <property type="project" value="InterPro"/>
</dbReference>
<dbReference type="GO" id="GO:0045901">
    <property type="term" value="P:positive regulation of translational elongation"/>
    <property type="evidence" value="ECO:0007669"/>
    <property type="project" value="InterPro"/>
</dbReference>
<evidence type="ECO:0000259" key="1">
    <source>
        <dbReference type="Pfam" id="PF01287"/>
    </source>
</evidence>
<dbReference type="GO" id="GO:0003723">
    <property type="term" value="F:RNA binding"/>
    <property type="evidence" value="ECO:0007669"/>
    <property type="project" value="InterPro"/>
</dbReference>
<dbReference type="AlphaFoldDB" id="A0A835XS99"/>